<evidence type="ECO:0000256" key="1">
    <source>
        <dbReference type="SAM" id="SignalP"/>
    </source>
</evidence>
<keyword evidence="1" id="KW-0732">Signal</keyword>
<feature type="chain" id="PRO_5016000643" description="DUF8094 domain-containing protein" evidence="1">
    <location>
        <begin position="22"/>
        <end position="336"/>
    </location>
</feature>
<dbReference type="AlphaFoldDB" id="A0A2V1JZR6"/>
<organism evidence="3 4">
    <name type="scientific">Ancrocorticia populi</name>
    <dbReference type="NCBI Taxonomy" id="2175228"/>
    <lineage>
        <taxon>Bacteria</taxon>
        <taxon>Bacillati</taxon>
        <taxon>Actinomycetota</taxon>
        <taxon>Actinomycetes</taxon>
        <taxon>Actinomycetales</taxon>
        <taxon>Actinomycetaceae</taxon>
        <taxon>Ancrocorticia</taxon>
    </lineage>
</organism>
<proteinExistence type="predicted"/>
<keyword evidence="4" id="KW-1185">Reference proteome</keyword>
<accession>A0A2V1JZR6</accession>
<dbReference type="PROSITE" id="PS51257">
    <property type="entry name" value="PROKAR_LIPOPROTEIN"/>
    <property type="match status" value="1"/>
</dbReference>
<dbReference type="OrthoDB" id="3266092at2"/>
<evidence type="ECO:0000259" key="2">
    <source>
        <dbReference type="Pfam" id="PF26366"/>
    </source>
</evidence>
<comment type="caution">
    <text evidence="3">The sequence shown here is derived from an EMBL/GenBank/DDBJ whole genome shotgun (WGS) entry which is preliminary data.</text>
</comment>
<dbReference type="RefSeq" id="WP_109094597.1">
    <property type="nucleotide sequence ID" value="NZ_QETB01000008.1"/>
</dbReference>
<name>A0A2V1JZR6_9ACTO</name>
<protein>
    <recommendedName>
        <fullName evidence="2">DUF8094 domain-containing protein</fullName>
    </recommendedName>
</protein>
<sequence length="336" mass="34621">MRKYGGFALLAAASLALSGCASDEALPQPSAAPEAARAAVSTESFEDIQEEIFASVADADAELDADLLTDRATGPFATIRKGEYKLKNVLADSYGLEKLSASPIQTAVSSAQNYPHSAISVMEAPKGSNLQTISVFQQPTARENWKLWGVLDILPGATFPALSLEESSASTIAQDEADGLVASPSGALAGYAKAAQSGKNPDNMKFTDDKLRDTLAKGKESNAEAIGDAGTVDMGFKVADVDPVSFATDDGGALVVGRLNFTTKIEVTEENATVTLGSTIGALASGEADGEIEVSGTLTANYTVMVAIHIPADGAEDEAITTIGASDPVLIKVKNG</sequence>
<evidence type="ECO:0000313" key="3">
    <source>
        <dbReference type="EMBL" id="PWF24381.1"/>
    </source>
</evidence>
<evidence type="ECO:0000313" key="4">
    <source>
        <dbReference type="Proteomes" id="UP000245283"/>
    </source>
</evidence>
<dbReference type="InterPro" id="IPR058407">
    <property type="entry name" value="DUF8094"/>
</dbReference>
<reference evidence="4" key="1">
    <citation type="submission" date="2018-05" db="EMBL/GenBank/DDBJ databases">
        <authorList>
            <person name="Li Y."/>
        </authorList>
    </citation>
    <scope>NUCLEOTIDE SEQUENCE [LARGE SCALE GENOMIC DNA]</scope>
    <source>
        <strain evidence="4">sk1b4</strain>
    </source>
</reference>
<dbReference type="EMBL" id="QETB01000008">
    <property type="protein sequence ID" value="PWF24381.1"/>
    <property type="molecule type" value="Genomic_DNA"/>
</dbReference>
<feature type="domain" description="DUF8094" evidence="2">
    <location>
        <begin position="58"/>
        <end position="316"/>
    </location>
</feature>
<feature type="signal peptide" evidence="1">
    <location>
        <begin position="1"/>
        <end position="21"/>
    </location>
</feature>
<gene>
    <name evidence="3" type="ORF">DD236_11805</name>
</gene>
<dbReference type="Pfam" id="PF26366">
    <property type="entry name" value="DUF8094"/>
    <property type="match status" value="1"/>
</dbReference>
<dbReference type="Proteomes" id="UP000245283">
    <property type="component" value="Unassembled WGS sequence"/>
</dbReference>